<evidence type="ECO:0000313" key="3">
    <source>
        <dbReference type="EMBL" id="SVB35821.1"/>
    </source>
</evidence>
<evidence type="ECO:0000259" key="2">
    <source>
        <dbReference type="Pfam" id="PF01796"/>
    </source>
</evidence>
<dbReference type="AlphaFoldDB" id="A0A382DDR3"/>
<dbReference type="Pfam" id="PF01796">
    <property type="entry name" value="OB_ChsH2_C"/>
    <property type="match status" value="1"/>
</dbReference>
<sequence>MSDTDSPVAPVSVDPNRLKITNDDASKGPLGGTLIGFRCKDCDTTVFGPAVFCQSCTSTDLEAVELGINGVLFSYTIVRIPPAGWPGQVPYVLGQVELPQGPQVLAEVIDCDH</sequence>
<accession>A0A382DDR3</accession>
<dbReference type="PANTHER" id="PTHR34075:SF5">
    <property type="entry name" value="BLR3430 PROTEIN"/>
    <property type="match status" value="1"/>
</dbReference>
<reference evidence="3" key="1">
    <citation type="submission" date="2018-05" db="EMBL/GenBank/DDBJ databases">
        <authorList>
            <person name="Lanie J.A."/>
            <person name="Ng W.-L."/>
            <person name="Kazmierczak K.M."/>
            <person name="Andrzejewski T.M."/>
            <person name="Davidsen T.M."/>
            <person name="Wayne K.J."/>
            <person name="Tettelin H."/>
            <person name="Glass J.I."/>
            <person name="Rusch D."/>
            <person name="Podicherti R."/>
            <person name="Tsui H.-C.T."/>
            <person name="Winkler M.E."/>
        </authorList>
    </citation>
    <scope>NUCLEOTIDE SEQUENCE</scope>
</reference>
<proteinExistence type="predicted"/>
<protein>
    <recommendedName>
        <fullName evidence="2">ChsH2 C-terminal OB-fold domain-containing protein</fullName>
    </recommendedName>
</protein>
<dbReference type="SUPFAM" id="SSF50249">
    <property type="entry name" value="Nucleic acid-binding proteins"/>
    <property type="match status" value="1"/>
</dbReference>
<feature type="region of interest" description="Disordered" evidence="1">
    <location>
        <begin position="1"/>
        <end position="24"/>
    </location>
</feature>
<dbReference type="EMBL" id="UINC01038590">
    <property type="protein sequence ID" value="SVB35821.1"/>
    <property type="molecule type" value="Genomic_DNA"/>
</dbReference>
<evidence type="ECO:0000256" key="1">
    <source>
        <dbReference type="SAM" id="MobiDB-lite"/>
    </source>
</evidence>
<dbReference type="InterPro" id="IPR002878">
    <property type="entry name" value="ChsH2_C"/>
</dbReference>
<dbReference type="PANTHER" id="PTHR34075">
    <property type="entry name" value="BLR3430 PROTEIN"/>
    <property type="match status" value="1"/>
</dbReference>
<name>A0A382DDR3_9ZZZZ</name>
<feature type="non-terminal residue" evidence="3">
    <location>
        <position position="113"/>
    </location>
</feature>
<organism evidence="3">
    <name type="scientific">marine metagenome</name>
    <dbReference type="NCBI Taxonomy" id="408172"/>
    <lineage>
        <taxon>unclassified sequences</taxon>
        <taxon>metagenomes</taxon>
        <taxon>ecological metagenomes</taxon>
    </lineage>
</organism>
<feature type="domain" description="ChsH2 C-terminal OB-fold" evidence="2">
    <location>
        <begin position="64"/>
        <end position="112"/>
    </location>
</feature>
<dbReference type="InterPro" id="IPR052513">
    <property type="entry name" value="Thioester_dehydratase-like"/>
</dbReference>
<dbReference type="InterPro" id="IPR012340">
    <property type="entry name" value="NA-bd_OB-fold"/>
</dbReference>
<gene>
    <name evidence="3" type="ORF">METZ01_LOCUS188675</name>
</gene>
<dbReference type="Gene3D" id="6.10.30.10">
    <property type="match status" value="1"/>
</dbReference>